<comment type="caution">
    <text evidence="1">The sequence shown here is derived from an EMBL/GenBank/DDBJ whole genome shotgun (WGS) entry which is preliminary data.</text>
</comment>
<dbReference type="EMBL" id="MU277194">
    <property type="protein sequence ID" value="KAI0065873.1"/>
    <property type="molecule type" value="Genomic_DNA"/>
</dbReference>
<accession>A0ACB8TCY8</accession>
<name>A0ACB8TCY8_9AGAM</name>
<gene>
    <name evidence="1" type="ORF">BV25DRAFT_1821566</name>
</gene>
<reference evidence="1" key="2">
    <citation type="journal article" date="2022" name="New Phytol.">
        <title>Evolutionary transition to the ectomycorrhizal habit in the genomes of a hyperdiverse lineage of mushroom-forming fungi.</title>
        <authorList>
            <person name="Looney B."/>
            <person name="Miyauchi S."/>
            <person name="Morin E."/>
            <person name="Drula E."/>
            <person name="Courty P.E."/>
            <person name="Kohler A."/>
            <person name="Kuo A."/>
            <person name="LaButti K."/>
            <person name="Pangilinan J."/>
            <person name="Lipzen A."/>
            <person name="Riley R."/>
            <person name="Andreopoulos W."/>
            <person name="He G."/>
            <person name="Johnson J."/>
            <person name="Nolan M."/>
            <person name="Tritt A."/>
            <person name="Barry K.W."/>
            <person name="Grigoriev I.V."/>
            <person name="Nagy L.G."/>
            <person name="Hibbett D."/>
            <person name="Henrissat B."/>
            <person name="Matheny P.B."/>
            <person name="Labbe J."/>
            <person name="Martin F.M."/>
        </authorList>
    </citation>
    <scope>NUCLEOTIDE SEQUENCE</scope>
    <source>
        <strain evidence="1">HHB10654</strain>
    </source>
</reference>
<sequence>MIPGGLYNFLSPSSNSHLAPSTTPNPPPLIPNPPTPPSAFTQLLDDAELPPPGPDYFAARRALWTKPSSDSLPPHPPPSSRIKLEALLDQPGALESDEVWHVGLDKVWKGLVSGGRLKNFLPLRTVVKILYAGWRRDGTWPENTMIADNDNFFGTSDLPVAPASQDDLTSGALTDESSMAMLGKR</sequence>
<reference evidence="1" key="1">
    <citation type="submission" date="2021-03" db="EMBL/GenBank/DDBJ databases">
        <authorList>
            <consortium name="DOE Joint Genome Institute"/>
            <person name="Ahrendt S."/>
            <person name="Looney B.P."/>
            <person name="Miyauchi S."/>
            <person name="Morin E."/>
            <person name="Drula E."/>
            <person name="Courty P.E."/>
            <person name="Chicoki N."/>
            <person name="Fauchery L."/>
            <person name="Kohler A."/>
            <person name="Kuo A."/>
            <person name="Labutti K."/>
            <person name="Pangilinan J."/>
            <person name="Lipzen A."/>
            <person name="Riley R."/>
            <person name="Andreopoulos W."/>
            <person name="He G."/>
            <person name="Johnson J."/>
            <person name="Barry K.W."/>
            <person name="Grigoriev I.V."/>
            <person name="Nagy L."/>
            <person name="Hibbett D."/>
            <person name="Henrissat B."/>
            <person name="Matheny P.B."/>
            <person name="Labbe J."/>
            <person name="Martin F."/>
        </authorList>
    </citation>
    <scope>NUCLEOTIDE SEQUENCE</scope>
    <source>
        <strain evidence="1">HHB10654</strain>
    </source>
</reference>
<protein>
    <submittedName>
        <fullName evidence="1">Uncharacterized protein</fullName>
    </submittedName>
</protein>
<proteinExistence type="predicted"/>
<dbReference type="Proteomes" id="UP000814140">
    <property type="component" value="Unassembled WGS sequence"/>
</dbReference>
<evidence type="ECO:0000313" key="1">
    <source>
        <dbReference type="EMBL" id="KAI0065873.1"/>
    </source>
</evidence>
<organism evidence="1 2">
    <name type="scientific">Artomyces pyxidatus</name>
    <dbReference type="NCBI Taxonomy" id="48021"/>
    <lineage>
        <taxon>Eukaryota</taxon>
        <taxon>Fungi</taxon>
        <taxon>Dikarya</taxon>
        <taxon>Basidiomycota</taxon>
        <taxon>Agaricomycotina</taxon>
        <taxon>Agaricomycetes</taxon>
        <taxon>Russulales</taxon>
        <taxon>Auriscalpiaceae</taxon>
        <taxon>Artomyces</taxon>
    </lineage>
</organism>
<keyword evidence="2" id="KW-1185">Reference proteome</keyword>
<evidence type="ECO:0000313" key="2">
    <source>
        <dbReference type="Proteomes" id="UP000814140"/>
    </source>
</evidence>